<dbReference type="PROSITE" id="PS50071">
    <property type="entry name" value="HOMEOBOX_2"/>
    <property type="match status" value="2"/>
</dbReference>
<feature type="non-terminal residue" evidence="8">
    <location>
        <position position="417"/>
    </location>
</feature>
<keyword evidence="2 5" id="KW-0238">DNA-binding</keyword>
<dbReference type="AlphaFoldDB" id="A0A6S7H1Y4"/>
<reference evidence="8" key="1">
    <citation type="submission" date="2020-04" db="EMBL/GenBank/DDBJ databases">
        <authorList>
            <person name="Alioto T."/>
            <person name="Alioto T."/>
            <person name="Gomez Garrido J."/>
        </authorList>
    </citation>
    <scope>NUCLEOTIDE SEQUENCE</scope>
    <source>
        <strain evidence="8">A484AB</strain>
    </source>
</reference>
<evidence type="ECO:0000256" key="6">
    <source>
        <dbReference type="RuleBase" id="RU000682"/>
    </source>
</evidence>
<evidence type="ECO:0000259" key="7">
    <source>
        <dbReference type="PROSITE" id="PS50071"/>
    </source>
</evidence>
<dbReference type="SUPFAM" id="SSF46689">
    <property type="entry name" value="Homeodomain-like"/>
    <property type="match status" value="2"/>
</dbReference>
<feature type="DNA-binding region" description="Homeobox" evidence="5">
    <location>
        <begin position="294"/>
        <end position="353"/>
    </location>
</feature>
<evidence type="ECO:0000256" key="2">
    <source>
        <dbReference type="ARBA" id="ARBA00023125"/>
    </source>
</evidence>
<evidence type="ECO:0000256" key="1">
    <source>
        <dbReference type="ARBA" id="ARBA00004123"/>
    </source>
</evidence>
<dbReference type="PRINTS" id="PR00024">
    <property type="entry name" value="HOMEOBOX"/>
</dbReference>
<feature type="DNA-binding region" description="Homeobox" evidence="5">
    <location>
        <begin position="127"/>
        <end position="186"/>
    </location>
</feature>
<accession>A0A6S7H1Y4</accession>
<dbReference type="PANTHER" id="PTHR24333:SF5">
    <property type="entry name" value="VENT HOMEOBOX"/>
    <property type="match status" value="1"/>
</dbReference>
<dbReference type="CDD" id="cd00086">
    <property type="entry name" value="homeodomain"/>
    <property type="match status" value="2"/>
</dbReference>
<dbReference type="InterPro" id="IPR009057">
    <property type="entry name" value="Homeodomain-like_sf"/>
</dbReference>
<dbReference type="Gene3D" id="1.10.10.60">
    <property type="entry name" value="Homeodomain-like"/>
    <property type="match status" value="2"/>
</dbReference>
<feature type="domain" description="Homeobox" evidence="7">
    <location>
        <begin position="292"/>
        <end position="352"/>
    </location>
</feature>
<dbReference type="PANTHER" id="PTHR24333">
    <property type="entry name" value="HOMEO BOX HB9 LIKE A-RELATED"/>
    <property type="match status" value="1"/>
</dbReference>
<evidence type="ECO:0000256" key="4">
    <source>
        <dbReference type="ARBA" id="ARBA00023242"/>
    </source>
</evidence>
<dbReference type="PROSITE" id="PS00027">
    <property type="entry name" value="HOMEOBOX_1"/>
    <property type="match status" value="2"/>
</dbReference>
<comment type="caution">
    <text evidence="8">The sequence shown here is derived from an EMBL/GenBank/DDBJ whole genome shotgun (WGS) entry which is preliminary data.</text>
</comment>
<dbReference type="InterPro" id="IPR017970">
    <property type="entry name" value="Homeobox_CS"/>
</dbReference>
<dbReference type="Pfam" id="PF00046">
    <property type="entry name" value="Homeodomain"/>
    <property type="match status" value="2"/>
</dbReference>
<name>A0A6S7H1Y4_PARCT</name>
<evidence type="ECO:0000313" key="8">
    <source>
        <dbReference type="EMBL" id="CAB3998238.1"/>
    </source>
</evidence>
<dbReference type="GO" id="GO:0000981">
    <property type="term" value="F:DNA-binding transcription factor activity, RNA polymerase II-specific"/>
    <property type="evidence" value="ECO:0007669"/>
    <property type="project" value="InterPro"/>
</dbReference>
<keyword evidence="3 5" id="KW-0371">Homeobox</keyword>
<protein>
    <submittedName>
        <fullName evidence="8">Homeobox ceh-19-like</fullName>
    </submittedName>
</protein>
<feature type="non-terminal residue" evidence="8">
    <location>
        <position position="1"/>
    </location>
</feature>
<proteinExistence type="predicted"/>
<dbReference type="GO" id="GO:0003677">
    <property type="term" value="F:DNA binding"/>
    <property type="evidence" value="ECO:0007669"/>
    <property type="project" value="UniProtKB-UniRule"/>
</dbReference>
<organism evidence="8 9">
    <name type="scientific">Paramuricea clavata</name>
    <name type="common">Red gorgonian</name>
    <name type="synonym">Violescent sea-whip</name>
    <dbReference type="NCBI Taxonomy" id="317549"/>
    <lineage>
        <taxon>Eukaryota</taxon>
        <taxon>Metazoa</taxon>
        <taxon>Cnidaria</taxon>
        <taxon>Anthozoa</taxon>
        <taxon>Octocorallia</taxon>
        <taxon>Malacalcyonacea</taxon>
        <taxon>Plexauridae</taxon>
        <taxon>Paramuricea</taxon>
    </lineage>
</organism>
<evidence type="ECO:0000256" key="5">
    <source>
        <dbReference type="PROSITE-ProRule" id="PRU00108"/>
    </source>
</evidence>
<keyword evidence="4 5" id="KW-0539">Nucleus</keyword>
<dbReference type="InterPro" id="IPR020479">
    <property type="entry name" value="HD_metazoa"/>
</dbReference>
<dbReference type="OrthoDB" id="6159439at2759"/>
<evidence type="ECO:0000313" key="9">
    <source>
        <dbReference type="Proteomes" id="UP001152795"/>
    </source>
</evidence>
<comment type="subcellular location">
    <subcellularLocation>
        <location evidence="1 5 6">Nucleus</location>
    </subcellularLocation>
</comment>
<dbReference type="InterPro" id="IPR001356">
    <property type="entry name" value="HD"/>
</dbReference>
<dbReference type="EMBL" id="CACRXK020003307">
    <property type="protein sequence ID" value="CAB3998238.1"/>
    <property type="molecule type" value="Genomic_DNA"/>
</dbReference>
<dbReference type="SMART" id="SM00389">
    <property type="entry name" value="HOX"/>
    <property type="match status" value="2"/>
</dbReference>
<evidence type="ECO:0000256" key="3">
    <source>
        <dbReference type="ARBA" id="ARBA00023155"/>
    </source>
</evidence>
<keyword evidence="9" id="KW-1185">Reference proteome</keyword>
<dbReference type="Proteomes" id="UP001152795">
    <property type="component" value="Unassembled WGS sequence"/>
</dbReference>
<dbReference type="GO" id="GO:0005634">
    <property type="term" value="C:nucleus"/>
    <property type="evidence" value="ECO:0007669"/>
    <property type="project" value="UniProtKB-SubCell"/>
</dbReference>
<feature type="domain" description="Homeobox" evidence="7">
    <location>
        <begin position="125"/>
        <end position="185"/>
    </location>
</feature>
<gene>
    <name evidence="8" type="ORF">PACLA_8A037347</name>
</gene>
<dbReference type="InterPro" id="IPR050848">
    <property type="entry name" value="Homeobox_TF"/>
</dbReference>
<sequence>NKCCISCSGMRVSKDKSKYATEKKLNDRGSLEFFRGVKGVKGGGRFTPKKGAINNFGCEDLCSDQRKSASSMRKRTGSSHGKHFDVSEIVQTQIDNQNIPAHQKNTSCDSISSCNDISKKKENVNDMKRPRTAFSAHQIKELEEEFERNKYLTVSRRVEMSKSLKLTETQIKIWFQNRRTKWKRNPSVRLFNNYKCRKLQRFALQEYISGKSEFPRSGNQALVKRAYWSLQRCKYPHAEPSEKHFFELHTYIWIFVKMYPVISNRLDTHEVSLCHGDFSTNKARENETTPSIPKKRKRTAFSSHQIKVLEQEFENNRYLSVCRRMELAAGLKLSETQIKIWFQNRRTKWKRKLAADREMALAQSHYAIHSSLRNPRIYNNAYSHPSKHCRTSHRGLYCTGGGATSDCIPPLLNDVQT</sequence>